<evidence type="ECO:0000313" key="4">
    <source>
        <dbReference type="Proteomes" id="UP001189429"/>
    </source>
</evidence>
<proteinExistence type="predicted"/>
<dbReference type="InterPro" id="IPR002801">
    <property type="entry name" value="Asp_carbamoylTrfase_reg"/>
</dbReference>
<dbReference type="PANTHER" id="PTHR35805">
    <property type="entry name" value="ASPARTATE CARBAMOYLTRANSFERASE REGULATORY CHAIN"/>
    <property type="match status" value="1"/>
</dbReference>
<dbReference type="Gene3D" id="3.30.70.140">
    <property type="entry name" value="Aspartate carbamoyltransferase regulatory subunit, N-terminal domain"/>
    <property type="match status" value="1"/>
</dbReference>
<feature type="region of interest" description="Disordered" evidence="1">
    <location>
        <begin position="52"/>
        <end position="79"/>
    </location>
</feature>
<keyword evidence="4" id="KW-1185">Reference proteome</keyword>
<feature type="domain" description="Aspartate carbamoyltransferase regulatory subunit N-terminal" evidence="2">
    <location>
        <begin position="962"/>
        <end position="1058"/>
    </location>
</feature>
<dbReference type="InterPro" id="IPR020545">
    <property type="entry name" value="Asp_carbamoyltransf_reg_N"/>
</dbReference>
<feature type="compositionally biased region" description="Gly residues" evidence="1">
    <location>
        <begin position="316"/>
        <end position="345"/>
    </location>
</feature>
<evidence type="ECO:0000259" key="2">
    <source>
        <dbReference type="Pfam" id="PF01948"/>
    </source>
</evidence>
<feature type="region of interest" description="Disordered" evidence="1">
    <location>
        <begin position="1"/>
        <end position="23"/>
    </location>
</feature>
<accession>A0ABN9YE02</accession>
<dbReference type="Proteomes" id="UP001189429">
    <property type="component" value="Unassembled WGS sequence"/>
</dbReference>
<dbReference type="InterPro" id="IPR036793">
    <property type="entry name" value="Asp_carbatrfase_reg_N_sf"/>
</dbReference>
<evidence type="ECO:0000256" key="1">
    <source>
        <dbReference type="SAM" id="MobiDB-lite"/>
    </source>
</evidence>
<dbReference type="EMBL" id="CAUYUJ010022505">
    <property type="protein sequence ID" value="CAK0911034.1"/>
    <property type="molecule type" value="Genomic_DNA"/>
</dbReference>
<dbReference type="PANTHER" id="PTHR35805:SF1">
    <property type="entry name" value="ASPARTATE CARBAMOYLTRANSFERASE REGULATORY CHAIN"/>
    <property type="match status" value="1"/>
</dbReference>
<sequence>MAGGEWSWTSKNNGVHRDSGGESQRWKCAHPDCGCAKNLSWFTWCKHCRRPRYEGDQSDAGGAKKSWQRSGGGGKAPALLGGAAMPPAVTLGEIEQLLSMATKFGDEAAKSQYLVWKKQKQDAAKGPVEKPLERQANEALQQVRILEKRLTRELDSLERAKKWLADCTKAASDAQSELDAQDQIHKDLVTRLHKAVIQPQPEHAAAPPVPGGISIRAVLDGKPDAILLTDGDELLKLDDTDYELSPQDLEEFNKRRAELQEGLASLTKDLFANMVSSIDKIRADHAAHVKRIAKKRKVVDQQEGRQAAPGSTAPSGGAGGGGAAPAPEGGGDGGGADQPEGGGAGAAPPKAPAPDVRERARAVPGGVEFLAVSAHLKDSEGLSERNIGLLSTIGALLTSRQGSFVVGADFQMEPEVLASSELVSTLPANIVYPDVAGTCAGTSTQGVRMLDYFIVSIGLAKAIRSTDLVLEAATKPHKPARIAFFPQIAQLQALGFAKPPPIPAYLDPLPFAPPEELRRVSRSYPKGTAISVDGFHMRHYAAMSDGALIVLMSMFSIMGSTTVVPHHVRSLMIALLPKQDDLARPYLAAGAFTGAADVVWRQAVRSEFATGSRGSGVACSVLWDLHKFYELVDLGLLQKRCDLLGFPAPISRLAITMYRGPRWISIGGMVQGPYFAQCGVVAGDSFATSFVRACIIPSIDLLAPSVRESLDVYIGDYGLQATGSERSVVSDILHGASQLHAVLTDDMKSIVSIEKASVVCSSQVVGSKVRDLLEGLGGVNPGTSTAVNLGVDDTAGRPRRQAGRGVKARQRLKSFKIRVAKLKREVIKVKAHVVESDSLTPLQAFLKKGNDAADIAAKAGLSLHPAPTSEQQEDLSFKISVSKAVARLGARLLPLWPKLDLSGVGLHKDPKRIQVFTSQASSKEMSLTRLSAVPSWALFAWYSQGKDRGRAVSRAAEGGSVPLENGLVVDHIGLSTDSSDCWAKVRMLRFLLGWMDHIGTEGVYSSRSRAAKKKGLLALPDYDLSTVTVKEMKMMASIAPGCTVNAIQSSKVVGKFRLTVPERIYNLPNIACKSKLCIANPENKQRDVVSYFERVP</sequence>
<evidence type="ECO:0000313" key="3">
    <source>
        <dbReference type="EMBL" id="CAK0911034.1"/>
    </source>
</evidence>
<gene>
    <name evidence="3" type="ORF">PCOR1329_LOCUS85037</name>
</gene>
<feature type="region of interest" description="Disordered" evidence="1">
    <location>
        <begin position="292"/>
        <end position="360"/>
    </location>
</feature>
<feature type="non-terminal residue" evidence="3">
    <location>
        <position position="1096"/>
    </location>
</feature>
<comment type="caution">
    <text evidence="3">The sequence shown here is derived from an EMBL/GenBank/DDBJ whole genome shotgun (WGS) entry which is preliminary data.</text>
</comment>
<organism evidence="3 4">
    <name type="scientific">Prorocentrum cordatum</name>
    <dbReference type="NCBI Taxonomy" id="2364126"/>
    <lineage>
        <taxon>Eukaryota</taxon>
        <taxon>Sar</taxon>
        <taxon>Alveolata</taxon>
        <taxon>Dinophyceae</taxon>
        <taxon>Prorocentrales</taxon>
        <taxon>Prorocentraceae</taxon>
        <taxon>Prorocentrum</taxon>
    </lineage>
</organism>
<dbReference type="SUPFAM" id="SSF54893">
    <property type="entry name" value="Aspartate carbamoyltransferase, Regulatory-chain, N-terminal domain"/>
    <property type="match status" value="1"/>
</dbReference>
<protein>
    <recommendedName>
        <fullName evidence="2">Aspartate carbamoyltransferase regulatory subunit N-terminal domain-containing protein</fullName>
    </recommendedName>
</protein>
<feature type="compositionally biased region" description="Low complexity" evidence="1">
    <location>
        <begin position="306"/>
        <end position="315"/>
    </location>
</feature>
<name>A0ABN9YE02_9DINO</name>
<reference evidence="3" key="1">
    <citation type="submission" date="2023-10" db="EMBL/GenBank/DDBJ databases">
        <authorList>
            <person name="Chen Y."/>
            <person name="Shah S."/>
            <person name="Dougan E. K."/>
            <person name="Thang M."/>
            <person name="Chan C."/>
        </authorList>
    </citation>
    <scope>NUCLEOTIDE SEQUENCE [LARGE SCALE GENOMIC DNA]</scope>
</reference>
<dbReference type="Pfam" id="PF01948">
    <property type="entry name" value="PyrI"/>
    <property type="match status" value="1"/>
</dbReference>